<feature type="transmembrane region" description="Helical" evidence="1">
    <location>
        <begin position="265"/>
        <end position="289"/>
    </location>
</feature>
<keyword evidence="1" id="KW-0812">Transmembrane</keyword>
<feature type="transmembrane region" description="Helical" evidence="1">
    <location>
        <begin position="213"/>
        <end position="230"/>
    </location>
</feature>
<dbReference type="OrthoDB" id="442385at2"/>
<keyword evidence="3" id="KW-1185">Reference proteome</keyword>
<name>A0A656D3W3_KRYT1</name>
<proteinExistence type="predicted"/>
<dbReference type="EMBL" id="CZVU01000012">
    <property type="protein sequence ID" value="CUS98435.1"/>
    <property type="molecule type" value="Genomic_DNA"/>
</dbReference>
<feature type="transmembrane region" description="Helical" evidence="1">
    <location>
        <begin position="105"/>
        <end position="131"/>
    </location>
</feature>
<feature type="transmembrane region" description="Helical" evidence="1">
    <location>
        <begin position="185"/>
        <end position="207"/>
    </location>
</feature>
<dbReference type="AlphaFoldDB" id="A0A656D3W3"/>
<feature type="transmembrane region" description="Helical" evidence="1">
    <location>
        <begin position="400"/>
        <end position="433"/>
    </location>
</feature>
<reference evidence="2 3" key="1">
    <citation type="submission" date="2015-11" db="EMBL/GenBank/DDBJ databases">
        <authorList>
            <person name="Varghese N."/>
        </authorList>
    </citation>
    <scope>NUCLEOTIDE SEQUENCE [LARGE SCALE GENOMIC DNA]</scope>
    <source>
        <strain evidence="2 3">JGI-24</strain>
    </source>
</reference>
<keyword evidence="1" id="KW-1133">Transmembrane helix</keyword>
<gene>
    <name evidence="2" type="ORF">JGI24_00446</name>
</gene>
<sequence length="544" mass="63693">MKRKFTLQHIEDDVKKSEFARKIEIVADEVIEKIGNPVSVLQVAAVIESLGYRHVDCPSEFGKKNIFELSEDVYKICKLRCKPDRKDKEGKFILFGKRIWNFFKYYFSGLALGLPIATQIAFIAFTGYSLWAWVKFSELQATIVAFGTILSFITTGGFTQVMGREVTYYLSLGNKKTARDIAIQIFNYGVIFTVLVALLLLFLNFIFEVFPRKFIYIIFAYYFLLSVLWLSTSMLYSAKRKISITVIFSIGTFIVIYLHKFKFLSIHLAHICGLVIADVLVYIWARYVFRLKKEERKLGYVSLKVKRPSVLAYVNSPFFKFGFYYFLLLFLDRIISWTAYSKGKFYFFWFRTPYELGMDWALLSFGLTLAVLEYAVNDFSESLIPIQRKFSAFKIKSYNFWYFDFYFMKFAFLLLFGVLSIIVVYVVVIWLGDIYRHIKEVREFFASPITFKVYYFASVSYLFLAIGLMNNLFFFTLWKPNFGLNAIRTAIVVDFVVGLFASRLISWEYGVIGFLAGSFSFAMISTYHMLKFIRTLDYQYYSAF</sequence>
<evidence type="ECO:0000313" key="2">
    <source>
        <dbReference type="EMBL" id="CUS98435.1"/>
    </source>
</evidence>
<evidence type="ECO:0000256" key="1">
    <source>
        <dbReference type="SAM" id="Phobius"/>
    </source>
</evidence>
<evidence type="ECO:0008006" key="4">
    <source>
        <dbReference type="Google" id="ProtNLM"/>
    </source>
</evidence>
<protein>
    <recommendedName>
        <fullName evidence="4">Membrane protein involved in the export of O-antigen and teichoic acid</fullName>
    </recommendedName>
</protein>
<feature type="transmembrane region" description="Helical" evidence="1">
    <location>
        <begin position="310"/>
        <end position="340"/>
    </location>
</feature>
<evidence type="ECO:0000313" key="3">
    <source>
        <dbReference type="Proteomes" id="UP000243065"/>
    </source>
</evidence>
<dbReference type="Proteomes" id="UP000243065">
    <property type="component" value="Unassembled WGS sequence"/>
</dbReference>
<feature type="transmembrane region" description="Helical" evidence="1">
    <location>
        <begin position="143"/>
        <end position="164"/>
    </location>
</feature>
<dbReference type="RefSeq" id="WP_072149914.1">
    <property type="nucleotide sequence ID" value="NZ_CZVU01000012.1"/>
</dbReference>
<feature type="transmembrane region" description="Helical" evidence="1">
    <location>
        <begin position="453"/>
        <end position="474"/>
    </location>
</feature>
<organism evidence="2 3">
    <name type="scientific">Kryptobacter tengchongensis</name>
    <dbReference type="NCBI Taxonomy" id="1643429"/>
    <lineage>
        <taxon>Bacteria</taxon>
        <taxon>Pseudomonadati</taxon>
        <taxon>Candidatus Kryptoniota</taxon>
        <taxon>Candidatus Kryptobacter</taxon>
    </lineage>
</organism>
<feature type="transmembrane region" description="Helical" evidence="1">
    <location>
        <begin position="511"/>
        <end position="530"/>
    </location>
</feature>
<keyword evidence="1" id="KW-0472">Membrane</keyword>
<feature type="transmembrane region" description="Helical" evidence="1">
    <location>
        <begin position="242"/>
        <end position="259"/>
    </location>
</feature>
<accession>A0A656D3W3</accession>